<dbReference type="EMBL" id="JANBPK010001236">
    <property type="protein sequence ID" value="KAJ2924231.1"/>
    <property type="molecule type" value="Genomic_DNA"/>
</dbReference>
<reference evidence="1" key="1">
    <citation type="submission" date="2022-06" db="EMBL/GenBank/DDBJ databases">
        <title>Genome Sequence of Candolleomyces eurysporus.</title>
        <authorList>
            <person name="Buettner E."/>
        </authorList>
    </citation>
    <scope>NUCLEOTIDE SEQUENCE</scope>
    <source>
        <strain evidence="1">VTCC 930004</strain>
    </source>
</reference>
<accession>A0A9W8MBE0</accession>
<evidence type="ECO:0000313" key="1">
    <source>
        <dbReference type="EMBL" id="KAJ2924231.1"/>
    </source>
</evidence>
<comment type="caution">
    <text evidence="1">The sequence shown here is derived from an EMBL/GenBank/DDBJ whole genome shotgun (WGS) entry which is preliminary data.</text>
</comment>
<keyword evidence="2" id="KW-1185">Reference proteome</keyword>
<name>A0A9W8MBE0_9AGAR</name>
<evidence type="ECO:0008006" key="3">
    <source>
        <dbReference type="Google" id="ProtNLM"/>
    </source>
</evidence>
<sequence length="300" mass="33683">MVELPEELLSLFVSALEVEGDKETLSNLALVSHQFLDLVRERRCLEVTIGNKGGDVSVYLLELRRLVDRDPTFGRCVKSLTLIDNTYNYEETGDFGWLTRTRCLLSVLPDFVTLKRICILRKPGVDDAVVDWGLINEGVKQGLKDLFSLSCLEELELDGLVNMELEPLMGCKNLERLKLLDVAMDRAEVPVGEEKEEGELTRLDIEEGTLEYLEVGNCGPALDQLLDRLECEDAPFTLSSLKVFKLHSQGYNPQMKEVVREIIEASGDSIEELHITGALDLVINHVELSAFGNSDETFIH</sequence>
<dbReference type="AlphaFoldDB" id="A0A9W8MBE0"/>
<gene>
    <name evidence="1" type="ORF">H1R20_g12865</name>
</gene>
<feature type="non-terminal residue" evidence="1">
    <location>
        <position position="300"/>
    </location>
</feature>
<dbReference type="Proteomes" id="UP001140091">
    <property type="component" value="Unassembled WGS sequence"/>
</dbReference>
<evidence type="ECO:0000313" key="2">
    <source>
        <dbReference type="Proteomes" id="UP001140091"/>
    </source>
</evidence>
<dbReference type="OrthoDB" id="2864604at2759"/>
<proteinExistence type="predicted"/>
<protein>
    <recommendedName>
        <fullName evidence="3">F-box domain-containing protein</fullName>
    </recommendedName>
</protein>
<organism evidence="1 2">
    <name type="scientific">Candolleomyces eurysporus</name>
    <dbReference type="NCBI Taxonomy" id="2828524"/>
    <lineage>
        <taxon>Eukaryota</taxon>
        <taxon>Fungi</taxon>
        <taxon>Dikarya</taxon>
        <taxon>Basidiomycota</taxon>
        <taxon>Agaricomycotina</taxon>
        <taxon>Agaricomycetes</taxon>
        <taxon>Agaricomycetidae</taxon>
        <taxon>Agaricales</taxon>
        <taxon>Agaricineae</taxon>
        <taxon>Psathyrellaceae</taxon>
        <taxon>Candolleomyces</taxon>
    </lineage>
</organism>